<dbReference type="AlphaFoldDB" id="A0A672KLQ3"/>
<dbReference type="InterPro" id="IPR001611">
    <property type="entry name" value="Leu-rich_rpt"/>
</dbReference>
<dbReference type="Pfam" id="PF13516">
    <property type="entry name" value="LRR_6"/>
    <property type="match status" value="7"/>
</dbReference>
<reference evidence="3" key="2">
    <citation type="submission" date="2025-09" db="UniProtKB">
        <authorList>
            <consortium name="Ensembl"/>
        </authorList>
    </citation>
    <scope>IDENTIFICATION</scope>
</reference>
<dbReference type="PROSITE" id="PS51450">
    <property type="entry name" value="LRR"/>
    <property type="match status" value="1"/>
</dbReference>
<dbReference type="InterPro" id="IPR006553">
    <property type="entry name" value="Leu-rich_rpt_Cys-con_subtyp"/>
</dbReference>
<dbReference type="Ensembl" id="ENSSGRT00000011549.1">
    <property type="protein sequence ID" value="ENSSGRP00000010634.1"/>
    <property type="gene ID" value="ENSSGRG00000007017.1"/>
</dbReference>
<organism evidence="3 4">
    <name type="scientific">Sinocyclocheilus grahami</name>
    <name type="common">Dianchi golden-line fish</name>
    <name type="synonym">Barbus grahami</name>
    <dbReference type="NCBI Taxonomy" id="75366"/>
    <lineage>
        <taxon>Eukaryota</taxon>
        <taxon>Metazoa</taxon>
        <taxon>Chordata</taxon>
        <taxon>Craniata</taxon>
        <taxon>Vertebrata</taxon>
        <taxon>Euteleostomi</taxon>
        <taxon>Actinopterygii</taxon>
        <taxon>Neopterygii</taxon>
        <taxon>Teleostei</taxon>
        <taxon>Ostariophysi</taxon>
        <taxon>Cypriniformes</taxon>
        <taxon>Cyprinidae</taxon>
        <taxon>Cyprininae</taxon>
        <taxon>Sinocyclocheilus</taxon>
    </lineage>
</organism>
<dbReference type="InterPro" id="IPR051261">
    <property type="entry name" value="NLR"/>
</dbReference>
<dbReference type="Gene3D" id="3.80.10.10">
    <property type="entry name" value="Ribonuclease Inhibitor"/>
    <property type="match status" value="2"/>
</dbReference>
<dbReference type="SMART" id="SM00367">
    <property type="entry name" value="LRR_CC"/>
    <property type="match status" value="5"/>
</dbReference>
<accession>A0A672KLQ3</accession>
<reference evidence="3" key="1">
    <citation type="submission" date="2025-08" db="UniProtKB">
        <authorList>
            <consortium name="Ensembl"/>
        </authorList>
    </citation>
    <scope>IDENTIFICATION</scope>
</reference>
<protein>
    <submittedName>
        <fullName evidence="3">Uncharacterized protein</fullName>
    </submittedName>
</protein>
<keyword evidence="1" id="KW-0433">Leucine-rich repeat</keyword>
<sequence length="316" mass="34744">VSLASPLILNFSNLRELDLSENKLGDSGVKLLFAGPESHLSKLATFKLVNCGVTDEGCAALASALTSNPSHLRELDLSGNKVEDSGVQMLSGGLENYYCQLETLSFSSAEKMGESVQLWRAETMAVQGCQSTPWPGPMQCDVTLHRESKRCSFCRLMSCGITDEGCAALSSALTSNPTHLRWLDLSKNKLSDSGINLLSTGLSNPHCKLEMLGYLSTVFLIKYILVNELYYYCSLMNHGCRLCFIRNPFSYRINRQELHDCDVTDEGCAALASALRSNPSYLKELDLSDNKLGDLGVKLLSIGLEDCKLEILNRFE</sequence>
<dbReference type="PANTHER" id="PTHR24106">
    <property type="entry name" value="NACHT, LRR AND CARD DOMAINS-CONTAINING"/>
    <property type="match status" value="1"/>
</dbReference>
<dbReference type="Proteomes" id="UP000472262">
    <property type="component" value="Unassembled WGS sequence"/>
</dbReference>
<evidence type="ECO:0000313" key="3">
    <source>
        <dbReference type="Ensembl" id="ENSSGRP00000010634.1"/>
    </source>
</evidence>
<proteinExistence type="predicted"/>
<dbReference type="SUPFAM" id="SSF52047">
    <property type="entry name" value="RNI-like"/>
    <property type="match status" value="1"/>
</dbReference>
<dbReference type="SMART" id="SM00368">
    <property type="entry name" value="LRR_RI"/>
    <property type="match status" value="7"/>
</dbReference>
<dbReference type="InParanoid" id="A0A672KLQ3"/>
<dbReference type="InterPro" id="IPR032675">
    <property type="entry name" value="LRR_dom_sf"/>
</dbReference>
<evidence type="ECO:0000256" key="1">
    <source>
        <dbReference type="ARBA" id="ARBA00022614"/>
    </source>
</evidence>
<keyword evidence="2" id="KW-0677">Repeat</keyword>
<evidence type="ECO:0000313" key="4">
    <source>
        <dbReference type="Proteomes" id="UP000472262"/>
    </source>
</evidence>
<evidence type="ECO:0000256" key="2">
    <source>
        <dbReference type="ARBA" id="ARBA00022737"/>
    </source>
</evidence>
<name>A0A672KLQ3_SINGR</name>
<keyword evidence="4" id="KW-1185">Reference proteome</keyword>